<accession>A0A347WNQ3</accession>
<dbReference type="AlphaFoldDB" id="A0A347WNQ3"/>
<protein>
    <submittedName>
        <fullName evidence="1">Uncharacterized protein</fullName>
    </submittedName>
</protein>
<keyword evidence="2" id="KW-1185">Reference proteome</keyword>
<dbReference type="EMBL" id="CP023434">
    <property type="protein sequence ID" value="AXY26710.1"/>
    <property type="molecule type" value="Genomic_DNA"/>
</dbReference>
<organism evidence="1 2">
    <name type="scientific">Suicoccus acidiformans</name>
    <dbReference type="NCBI Taxonomy" id="2036206"/>
    <lineage>
        <taxon>Bacteria</taxon>
        <taxon>Bacillati</taxon>
        <taxon>Bacillota</taxon>
        <taxon>Bacilli</taxon>
        <taxon>Lactobacillales</taxon>
        <taxon>Aerococcaceae</taxon>
        <taxon>Suicoccus</taxon>
    </lineage>
</organism>
<name>A0A347WNQ3_9LACT</name>
<dbReference type="OrthoDB" id="5771510at2"/>
<evidence type="ECO:0000313" key="1">
    <source>
        <dbReference type="EMBL" id="AXY26710.1"/>
    </source>
</evidence>
<evidence type="ECO:0000313" key="2">
    <source>
        <dbReference type="Proteomes" id="UP000263232"/>
    </source>
</evidence>
<sequence length="80" mass="8799">MTVIALVRYVGESFGVDSLTNGKIYSVVGVDGTDMIRVVDDSEEDYLYEIINPAPLDGSSEGGKWEIIKDYTGELSTYLK</sequence>
<dbReference type="Proteomes" id="UP000263232">
    <property type="component" value="Chromosome"/>
</dbReference>
<gene>
    <name evidence="1" type="ORF">CL176_04490</name>
</gene>
<reference evidence="1 2" key="1">
    <citation type="submission" date="2017-09" db="EMBL/GenBank/DDBJ databases">
        <title>Complete genome sequence of Oxytococcus suis strain ZY16052.</title>
        <authorList>
            <person name="Li F."/>
        </authorList>
    </citation>
    <scope>NUCLEOTIDE SEQUENCE [LARGE SCALE GENOMIC DNA]</scope>
    <source>
        <strain evidence="1 2">ZY16052</strain>
    </source>
</reference>
<proteinExistence type="predicted"/>
<dbReference type="KEGG" id="abae:CL176_04490"/>